<dbReference type="EMBL" id="MCFF01000015">
    <property type="protein sequence ID" value="ORZ18344.1"/>
    <property type="molecule type" value="Genomic_DNA"/>
</dbReference>
<dbReference type="InterPro" id="IPR033121">
    <property type="entry name" value="PEPTIDASE_A1"/>
</dbReference>
<sequence>MKILLSTALILAISSAVSASVITLPVRSQRNPENLNAESLTKRYLQKRAASSTKVPLTNIQNDVIYTVPLGLGTPAQEFNLIIDTGSPITWVSAKSCVIGGCLRTNKFDCASSSTCRASTTPFNVSYVSGQGVRGNYVADIYKIGSLQFQGIAGVVTTNQARLPGSVDGIMGLWYYASGSDIPILNVLKNTTALTENMIGVWLQKSSGSSRATSPGGEITFGGVNPARYTGEITYVDCVAMRPWSIPVNGMTVNGKDIPTNGAIAAIDTGTTAMLMPKTTADAINSAIPGAISLPQEGGLWVLPCSGDAPITITFGNFKAEIPYTSLAMQSTRQRTSQGYYCTSAAMFPTGETATIDEWLIGDAFLTNVYSVFDFNTNAATGGRIGFAKLSGSSSNGDGNNGGGGGSGGNNAGNAAAGRSIKGVQTSSIILILASIFFSML</sequence>
<keyword evidence="4" id="KW-1015">Disulfide bond</keyword>
<protein>
    <submittedName>
        <fullName evidence="8">Aspartic peptidase domain-containing protein</fullName>
    </submittedName>
</protein>
<dbReference type="FunCoup" id="A0A1Y2GU66">
    <property type="interactions" value="56"/>
</dbReference>
<reference evidence="8 9" key="1">
    <citation type="submission" date="2016-07" db="EMBL/GenBank/DDBJ databases">
        <title>Pervasive Adenine N6-methylation of Active Genes in Fungi.</title>
        <authorList>
            <consortium name="DOE Joint Genome Institute"/>
            <person name="Mondo S.J."/>
            <person name="Dannebaum R.O."/>
            <person name="Kuo R.C."/>
            <person name="Labutti K."/>
            <person name="Haridas S."/>
            <person name="Kuo A."/>
            <person name="Salamov A."/>
            <person name="Ahrendt S.R."/>
            <person name="Lipzen A."/>
            <person name="Sullivan W."/>
            <person name="Andreopoulos W.B."/>
            <person name="Clum A."/>
            <person name="Lindquist E."/>
            <person name="Daum C."/>
            <person name="Ramamoorthy G.K."/>
            <person name="Gryganskyi A."/>
            <person name="Culley D."/>
            <person name="Magnuson J.K."/>
            <person name="James T.Y."/>
            <person name="O'Malley M.A."/>
            <person name="Stajich J.E."/>
            <person name="Spatafora J.W."/>
            <person name="Visel A."/>
            <person name="Grigoriev I.V."/>
        </authorList>
    </citation>
    <scope>NUCLEOTIDE SEQUENCE [LARGE SCALE GENOMIC DNA]</scope>
    <source>
        <strain evidence="8 9">NRRL 3116</strain>
    </source>
</reference>
<dbReference type="SUPFAM" id="SSF50630">
    <property type="entry name" value="Acid proteases"/>
    <property type="match status" value="1"/>
</dbReference>
<gene>
    <name evidence="8" type="ORF">BCR41DRAFT_352225</name>
</gene>
<accession>A0A1Y2GU66</accession>
<dbReference type="InterPro" id="IPR001969">
    <property type="entry name" value="Aspartic_peptidase_AS"/>
</dbReference>
<dbReference type="Proteomes" id="UP000193648">
    <property type="component" value="Unassembled WGS sequence"/>
</dbReference>
<comment type="similarity">
    <text evidence="1 5">Belongs to the peptidase A1 family.</text>
</comment>
<evidence type="ECO:0000313" key="8">
    <source>
        <dbReference type="EMBL" id="ORZ18344.1"/>
    </source>
</evidence>
<evidence type="ECO:0000259" key="7">
    <source>
        <dbReference type="PROSITE" id="PS51767"/>
    </source>
</evidence>
<feature type="active site" evidence="3">
    <location>
        <position position="84"/>
    </location>
</feature>
<dbReference type="InterPro" id="IPR001461">
    <property type="entry name" value="Aspartic_peptidase_A1"/>
</dbReference>
<dbReference type="AlphaFoldDB" id="A0A1Y2GU66"/>
<feature type="signal peptide" evidence="6">
    <location>
        <begin position="1"/>
        <end position="19"/>
    </location>
</feature>
<organism evidence="8 9">
    <name type="scientific">Lobosporangium transversale</name>
    <dbReference type="NCBI Taxonomy" id="64571"/>
    <lineage>
        <taxon>Eukaryota</taxon>
        <taxon>Fungi</taxon>
        <taxon>Fungi incertae sedis</taxon>
        <taxon>Mucoromycota</taxon>
        <taxon>Mortierellomycotina</taxon>
        <taxon>Mortierellomycetes</taxon>
        <taxon>Mortierellales</taxon>
        <taxon>Mortierellaceae</taxon>
        <taxon>Lobosporangium</taxon>
    </lineage>
</organism>
<evidence type="ECO:0000256" key="4">
    <source>
        <dbReference type="PIRSR" id="PIRSR601461-2"/>
    </source>
</evidence>
<comment type="caution">
    <text evidence="8">The sequence shown here is derived from an EMBL/GenBank/DDBJ whole genome shotgun (WGS) entry which is preliminary data.</text>
</comment>
<dbReference type="GO" id="GO:0004190">
    <property type="term" value="F:aspartic-type endopeptidase activity"/>
    <property type="evidence" value="ECO:0007669"/>
    <property type="project" value="UniProtKB-KW"/>
</dbReference>
<feature type="chain" id="PRO_5013096106" evidence="6">
    <location>
        <begin position="20"/>
        <end position="441"/>
    </location>
</feature>
<dbReference type="RefSeq" id="XP_021882139.1">
    <property type="nucleotide sequence ID" value="XM_022023922.1"/>
</dbReference>
<dbReference type="InterPro" id="IPR021109">
    <property type="entry name" value="Peptidase_aspartic_dom_sf"/>
</dbReference>
<dbReference type="PROSITE" id="PS51767">
    <property type="entry name" value="PEPTIDASE_A1"/>
    <property type="match status" value="1"/>
</dbReference>
<dbReference type="CDD" id="cd05471">
    <property type="entry name" value="pepsin_like"/>
    <property type="match status" value="1"/>
</dbReference>
<keyword evidence="2 5" id="KW-0064">Aspartyl protease</keyword>
<dbReference type="STRING" id="64571.A0A1Y2GU66"/>
<dbReference type="InParanoid" id="A0A1Y2GU66"/>
<keyword evidence="5" id="KW-0378">Hydrolase</keyword>
<feature type="disulfide bond" evidence="4">
    <location>
        <begin position="97"/>
        <end position="102"/>
    </location>
</feature>
<feature type="domain" description="Peptidase A1" evidence="7">
    <location>
        <begin position="66"/>
        <end position="388"/>
    </location>
</feature>
<dbReference type="InterPro" id="IPR034164">
    <property type="entry name" value="Pepsin-like_dom"/>
</dbReference>
<dbReference type="OrthoDB" id="771136at2759"/>
<evidence type="ECO:0000313" key="9">
    <source>
        <dbReference type="Proteomes" id="UP000193648"/>
    </source>
</evidence>
<evidence type="ECO:0000256" key="2">
    <source>
        <dbReference type="ARBA" id="ARBA00022750"/>
    </source>
</evidence>
<keyword evidence="6" id="KW-0732">Signal</keyword>
<evidence type="ECO:0000256" key="5">
    <source>
        <dbReference type="RuleBase" id="RU000454"/>
    </source>
</evidence>
<dbReference type="PANTHER" id="PTHR47966:SF51">
    <property type="entry name" value="BETA-SITE APP-CLEAVING ENZYME, ISOFORM A-RELATED"/>
    <property type="match status" value="1"/>
</dbReference>
<feature type="active site" evidence="3">
    <location>
        <position position="268"/>
    </location>
</feature>
<dbReference type="GO" id="GO:0006508">
    <property type="term" value="P:proteolysis"/>
    <property type="evidence" value="ECO:0007669"/>
    <property type="project" value="UniProtKB-KW"/>
</dbReference>
<keyword evidence="5" id="KW-0645">Protease</keyword>
<keyword evidence="9" id="KW-1185">Reference proteome</keyword>
<dbReference type="Pfam" id="PF00026">
    <property type="entry name" value="Asp"/>
    <property type="match status" value="1"/>
</dbReference>
<dbReference type="Gene3D" id="2.40.70.10">
    <property type="entry name" value="Acid Proteases"/>
    <property type="match status" value="2"/>
</dbReference>
<dbReference type="GeneID" id="33565766"/>
<evidence type="ECO:0000256" key="6">
    <source>
        <dbReference type="SAM" id="SignalP"/>
    </source>
</evidence>
<proteinExistence type="inferred from homology"/>
<dbReference type="PRINTS" id="PR00792">
    <property type="entry name" value="PEPSIN"/>
</dbReference>
<evidence type="ECO:0000256" key="3">
    <source>
        <dbReference type="PIRSR" id="PIRSR601461-1"/>
    </source>
</evidence>
<dbReference type="PROSITE" id="PS00141">
    <property type="entry name" value="ASP_PROTEASE"/>
    <property type="match status" value="2"/>
</dbReference>
<evidence type="ECO:0000256" key="1">
    <source>
        <dbReference type="ARBA" id="ARBA00007447"/>
    </source>
</evidence>
<name>A0A1Y2GU66_9FUNG</name>
<dbReference type="PANTHER" id="PTHR47966">
    <property type="entry name" value="BETA-SITE APP-CLEAVING ENZYME, ISOFORM A-RELATED"/>
    <property type="match status" value="1"/>
</dbReference>